<sequence>MQSSLSKPTRIPRSARQLGSSPAAKLHESQNTHTRRADKFDVWKARVCAALDGKHLLGFVTKPDYDGVSEDDNEDSGSEMTDSDDPPKTTPAKTAEVDSDAVDYDESNDDVKPASGSDGDSSDDSDTAIKRKTLPVIRPFNRRNACQAPKQSMKTKAKPLNQRERRRQEAKTKAFLMKTMDNTHVRLVMNLVTSYDIVSFICEKYEGAAFHGDPYFIQHYLMEISYEEGSDLTEFFLKLENVMKAASEATELKPIEGPQVRTSESWHCVARQLCYRNTKRVHSKNKGKFKRNSNGAGGNYNGNCGKNWQRQNHQDSSDDGDYRRGNTHERKRRQIALDDDGDADGNCRKAFRQERRESCLIAVATSINPPVSLTAQANVAPDTTWTIASRCTSHVTHEAQWFSDISASGGSITVGGKNQIPIEGIGRVDLEVIGSKGNMKKLTLHGVLYAPPVAFQLTLSSGCCETRLSSQLRSQAVYHADR</sequence>
<feature type="compositionally biased region" description="Acidic residues" evidence="1">
    <location>
        <begin position="67"/>
        <end position="84"/>
    </location>
</feature>
<dbReference type="EMBL" id="BSXT01002522">
    <property type="protein sequence ID" value="GMF49393.1"/>
    <property type="molecule type" value="Genomic_DNA"/>
</dbReference>
<feature type="compositionally biased region" description="Acidic residues" evidence="1">
    <location>
        <begin position="97"/>
        <end position="108"/>
    </location>
</feature>
<dbReference type="AlphaFoldDB" id="A0A9W6XZP8"/>
<evidence type="ECO:0000313" key="4">
    <source>
        <dbReference type="Proteomes" id="UP001165121"/>
    </source>
</evidence>
<accession>A0A9W6XZP8</accession>
<feature type="region of interest" description="Disordered" evidence="1">
    <location>
        <begin position="282"/>
        <end position="345"/>
    </location>
</feature>
<dbReference type="Proteomes" id="UP001165121">
    <property type="component" value="Unassembled WGS sequence"/>
</dbReference>
<feature type="compositionally biased region" description="Basic and acidic residues" evidence="1">
    <location>
        <begin position="25"/>
        <end position="38"/>
    </location>
</feature>
<evidence type="ECO:0000256" key="1">
    <source>
        <dbReference type="SAM" id="MobiDB-lite"/>
    </source>
</evidence>
<feature type="region of interest" description="Disordered" evidence="1">
    <location>
        <begin position="59"/>
        <end position="166"/>
    </location>
</feature>
<feature type="region of interest" description="Disordered" evidence="1">
    <location>
        <begin position="1"/>
        <end position="38"/>
    </location>
</feature>
<evidence type="ECO:0000259" key="2">
    <source>
        <dbReference type="Pfam" id="PF22936"/>
    </source>
</evidence>
<gene>
    <name evidence="3" type="ORF">Pfra01_001951300</name>
</gene>
<evidence type="ECO:0000313" key="3">
    <source>
        <dbReference type="EMBL" id="GMF49393.1"/>
    </source>
</evidence>
<protein>
    <submittedName>
        <fullName evidence="3">Unnamed protein product</fullName>
    </submittedName>
</protein>
<dbReference type="Pfam" id="PF22936">
    <property type="entry name" value="Pol_BBD"/>
    <property type="match status" value="1"/>
</dbReference>
<proteinExistence type="predicted"/>
<keyword evidence="4" id="KW-1185">Reference proteome</keyword>
<name>A0A9W6XZP8_9STRA</name>
<dbReference type="OrthoDB" id="124768at2759"/>
<feature type="compositionally biased region" description="Basic and acidic residues" evidence="1">
    <location>
        <begin position="312"/>
        <end position="328"/>
    </location>
</feature>
<comment type="caution">
    <text evidence="3">The sequence shown here is derived from an EMBL/GenBank/DDBJ whole genome shotgun (WGS) entry which is preliminary data.</text>
</comment>
<feature type="domain" description="Retrovirus-related Pol polyprotein from transposon TNT 1-94-like beta-barrel" evidence="2">
    <location>
        <begin position="385"/>
        <end position="457"/>
    </location>
</feature>
<feature type="compositionally biased region" description="Basic residues" evidence="1">
    <location>
        <begin position="282"/>
        <end position="291"/>
    </location>
</feature>
<reference evidence="3" key="1">
    <citation type="submission" date="2023-04" db="EMBL/GenBank/DDBJ databases">
        <title>Phytophthora fragariaefolia NBRC 109709.</title>
        <authorList>
            <person name="Ichikawa N."/>
            <person name="Sato H."/>
            <person name="Tonouchi N."/>
        </authorList>
    </citation>
    <scope>NUCLEOTIDE SEQUENCE</scope>
    <source>
        <strain evidence="3">NBRC 109709</strain>
    </source>
</reference>
<organism evidence="3 4">
    <name type="scientific">Phytophthora fragariaefolia</name>
    <dbReference type="NCBI Taxonomy" id="1490495"/>
    <lineage>
        <taxon>Eukaryota</taxon>
        <taxon>Sar</taxon>
        <taxon>Stramenopiles</taxon>
        <taxon>Oomycota</taxon>
        <taxon>Peronosporomycetes</taxon>
        <taxon>Peronosporales</taxon>
        <taxon>Peronosporaceae</taxon>
        <taxon>Phytophthora</taxon>
    </lineage>
</organism>
<dbReference type="InterPro" id="IPR054722">
    <property type="entry name" value="PolX-like_BBD"/>
</dbReference>